<comment type="caution">
    <text evidence="10">The sequence shown here is derived from an EMBL/GenBank/DDBJ whole genome shotgun (WGS) entry which is preliminary data.</text>
</comment>
<dbReference type="InterPro" id="IPR011527">
    <property type="entry name" value="ABC1_TM_dom"/>
</dbReference>
<dbReference type="InterPro" id="IPR003593">
    <property type="entry name" value="AAA+_ATPase"/>
</dbReference>
<dbReference type="InterPro" id="IPR039421">
    <property type="entry name" value="Type_1_exporter"/>
</dbReference>
<dbReference type="EMBL" id="JANPWE010000008">
    <property type="protein sequence ID" value="MCR6546581.1"/>
    <property type="molecule type" value="Genomic_DNA"/>
</dbReference>
<dbReference type="Gene3D" id="3.40.50.300">
    <property type="entry name" value="P-loop containing nucleotide triphosphate hydrolases"/>
    <property type="match status" value="1"/>
</dbReference>
<reference evidence="10 11" key="1">
    <citation type="submission" date="2022-08" db="EMBL/GenBank/DDBJ databases">
        <title>Proteogenomics of the novel Dehalobacterium formicoaceticum strain EZ94 highlights a key role of methyltransferases during anaerobic dichloromethane degradation.</title>
        <authorList>
            <person name="Wasmund K."/>
        </authorList>
    </citation>
    <scope>NUCLEOTIDE SEQUENCE [LARGE SCALE GENOMIC DNA]</scope>
    <source>
        <strain evidence="10 11">EZ94</strain>
    </source>
</reference>
<protein>
    <submittedName>
        <fullName evidence="10">ABC transporter ATP-binding protein/permease</fullName>
    </submittedName>
</protein>
<keyword evidence="11" id="KW-1185">Reference proteome</keyword>
<keyword evidence="5 7" id="KW-1133">Transmembrane helix</keyword>
<evidence type="ECO:0000313" key="10">
    <source>
        <dbReference type="EMBL" id="MCR6546581.1"/>
    </source>
</evidence>
<feature type="transmembrane region" description="Helical" evidence="7">
    <location>
        <begin position="300"/>
        <end position="321"/>
    </location>
</feature>
<dbReference type="SUPFAM" id="SSF52540">
    <property type="entry name" value="P-loop containing nucleoside triphosphate hydrolases"/>
    <property type="match status" value="1"/>
</dbReference>
<dbReference type="SUPFAM" id="SSF90123">
    <property type="entry name" value="ABC transporter transmembrane region"/>
    <property type="match status" value="1"/>
</dbReference>
<dbReference type="PANTHER" id="PTHR43394">
    <property type="entry name" value="ATP-DEPENDENT PERMEASE MDL1, MITOCHONDRIAL"/>
    <property type="match status" value="1"/>
</dbReference>
<keyword evidence="2 7" id="KW-0812">Transmembrane</keyword>
<evidence type="ECO:0000256" key="7">
    <source>
        <dbReference type="SAM" id="Phobius"/>
    </source>
</evidence>
<dbReference type="Gene3D" id="1.20.1560.10">
    <property type="entry name" value="ABC transporter type 1, transmembrane domain"/>
    <property type="match status" value="1"/>
</dbReference>
<dbReference type="Pfam" id="PF00005">
    <property type="entry name" value="ABC_tran"/>
    <property type="match status" value="1"/>
</dbReference>
<organism evidence="10 11">
    <name type="scientific">Dehalobacterium formicoaceticum</name>
    <dbReference type="NCBI Taxonomy" id="51515"/>
    <lineage>
        <taxon>Bacteria</taxon>
        <taxon>Bacillati</taxon>
        <taxon>Bacillota</taxon>
        <taxon>Clostridia</taxon>
        <taxon>Eubacteriales</taxon>
        <taxon>Peptococcaceae</taxon>
        <taxon>Dehalobacterium</taxon>
    </lineage>
</organism>
<evidence type="ECO:0000256" key="1">
    <source>
        <dbReference type="ARBA" id="ARBA00004651"/>
    </source>
</evidence>
<name>A0ABT1YAA0_9FIRM</name>
<feature type="transmembrane region" description="Helical" evidence="7">
    <location>
        <begin position="35"/>
        <end position="58"/>
    </location>
</feature>
<proteinExistence type="predicted"/>
<sequence length="640" mass="70607">MSANGAPGTGPKPSLQRFKPGTIKRLLSYMGDYKIQLVIVVVCILLSAVASAASSLFIQTLIDDYITPLLGQTNPSFAGLLQAVLMMGAVFLVGVLATLFYNRIMVTVSQGTLKKIRDKMFNHMQTLPIRYFDTHAHGDIMSHYTNDTDTLRQMISQSLPQLFSSVVTLLAVFVSMLYLSVGLTLLVIVFVIIMLKVIASLVGKSGSFFMKQQNSLGDVNGYIEEMIEGQKVVKVFCHEEKAKEAFDTKNDELCYYSTEANKYGNVMMPIVSSMGYFLYVLLAVVGAVLGIAGINNLSLTGINVMTLGTIASFLTLSRSFVMPIGMVSQQFNMVVMALAGASRIFELMDEVSEADNGYVTLVNAKMENGEVRECEERTNTWAWKHPHSDGTLTYAPLQGDIRFFDVDFGYEENKPVLHNITLYAKPGQKVAFVGATGAGKTTITNLINRFYDIADGKIRYDGININKIKKADLRRSLGMVLQDVNLFTGTVMDNIRYGKLDATDEECIKAAKLANADDFIRMLPQGYQTVLEGDGSGLSQGQRQLLSIARTAVADPPVMILDEATSSIDTRTEAIVQRGMDALMKGRTVFVIAHRLSTVQDANVIMVLENGRIIERGTHEQLINERGEYYQLYTGAFELE</sequence>
<accession>A0ABT1YAA0</accession>
<dbReference type="InterPro" id="IPR017871">
    <property type="entry name" value="ABC_transporter-like_CS"/>
</dbReference>
<keyword evidence="4 10" id="KW-0067">ATP-binding</keyword>
<evidence type="ECO:0000313" key="11">
    <source>
        <dbReference type="Proteomes" id="UP001524944"/>
    </source>
</evidence>
<keyword evidence="3" id="KW-0547">Nucleotide-binding</keyword>
<keyword evidence="6 7" id="KW-0472">Membrane</keyword>
<dbReference type="PROSITE" id="PS50893">
    <property type="entry name" value="ABC_TRANSPORTER_2"/>
    <property type="match status" value="1"/>
</dbReference>
<dbReference type="InterPro" id="IPR036640">
    <property type="entry name" value="ABC1_TM_sf"/>
</dbReference>
<dbReference type="Proteomes" id="UP001524944">
    <property type="component" value="Unassembled WGS sequence"/>
</dbReference>
<evidence type="ECO:0000256" key="5">
    <source>
        <dbReference type="ARBA" id="ARBA00022989"/>
    </source>
</evidence>
<evidence type="ECO:0000256" key="4">
    <source>
        <dbReference type="ARBA" id="ARBA00022840"/>
    </source>
</evidence>
<feature type="domain" description="ABC transmembrane type-1" evidence="9">
    <location>
        <begin position="38"/>
        <end position="336"/>
    </location>
</feature>
<dbReference type="InterPro" id="IPR003439">
    <property type="entry name" value="ABC_transporter-like_ATP-bd"/>
</dbReference>
<feature type="transmembrane region" description="Helical" evidence="7">
    <location>
        <begin position="162"/>
        <end position="179"/>
    </location>
</feature>
<dbReference type="PROSITE" id="PS00211">
    <property type="entry name" value="ABC_TRANSPORTER_1"/>
    <property type="match status" value="1"/>
</dbReference>
<gene>
    <name evidence="10" type="ORF">NVS47_13850</name>
</gene>
<evidence type="ECO:0000259" key="8">
    <source>
        <dbReference type="PROSITE" id="PS50893"/>
    </source>
</evidence>
<dbReference type="InterPro" id="IPR027417">
    <property type="entry name" value="P-loop_NTPase"/>
</dbReference>
<evidence type="ECO:0000259" key="9">
    <source>
        <dbReference type="PROSITE" id="PS50929"/>
    </source>
</evidence>
<comment type="subcellular location">
    <subcellularLocation>
        <location evidence="1">Cell membrane</location>
        <topology evidence="1">Multi-pass membrane protein</topology>
    </subcellularLocation>
</comment>
<feature type="transmembrane region" description="Helical" evidence="7">
    <location>
        <begin position="276"/>
        <end position="294"/>
    </location>
</feature>
<evidence type="ECO:0000256" key="2">
    <source>
        <dbReference type="ARBA" id="ARBA00022692"/>
    </source>
</evidence>
<feature type="transmembrane region" description="Helical" evidence="7">
    <location>
        <begin position="78"/>
        <end position="101"/>
    </location>
</feature>
<dbReference type="PROSITE" id="PS50929">
    <property type="entry name" value="ABC_TM1F"/>
    <property type="match status" value="1"/>
</dbReference>
<dbReference type="CDD" id="cd18547">
    <property type="entry name" value="ABC_6TM_Tm288_like"/>
    <property type="match status" value="1"/>
</dbReference>
<dbReference type="PANTHER" id="PTHR43394:SF1">
    <property type="entry name" value="ATP-BINDING CASSETTE SUB-FAMILY B MEMBER 10, MITOCHONDRIAL"/>
    <property type="match status" value="1"/>
</dbReference>
<dbReference type="Pfam" id="PF00664">
    <property type="entry name" value="ABC_membrane"/>
    <property type="match status" value="1"/>
</dbReference>
<dbReference type="SMART" id="SM00382">
    <property type="entry name" value="AAA"/>
    <property type="match status" value="1"/>
</dbReference>
<evidence type="ECO:0000256" key="6">
    <source>
        <dbReference type="ARBA" id="ARBA00023136"/>
    </source>
</evidence>
<dbReference type="CDD" id="cd03254">
    <property type="entry name" value="ABCC_Glucan_exporter_like"/>
    <property type="match status" value="1"/>
</dbReference>
<feature type="domain" description="ABC transporter" evidence="8">
    <location>
        <begin position="401"/>
        <end position="635"/>
    </location>
</feature>
<evidence type="ECO:0000256" key="3">
    <source>
        <dbReference type="ARBA" id="ARBA00022741"/>
    </source>
</evidence>
<dbReference type="GO" id="GO:0005524">
    <property type="term" value="F:ATP binding"/>
    <property type="evidence" value="ECO:0007669"/>
    <property type="project" value="UniProtKB-KW"/>
</dbReference>